<evidence type="ECO:0000256" key="1">
    <source>
        <dbReference type="ARBA" id="ARBA00000077"/>
    </source>
</evidence>
<dbReference type="InterPro" id="IPR012337">
    <property type="entry name" value="RNaseH-like_sf"/>
</dbReference>
<feature type="binding site" evidence="8">
    <location>
        <position position="132"/>
    </location>
    <ligand>
        <name>a divalent metal cation</name>
        <dbReference type="ChEBI" id="CHEBI:60240"/>
    </ligand>
</feature>
<feature type="binding site" evidence="8">
    <location>
        <position position="131"/>
    </location>
    <ligand>
        <name>a divalent metal cation</name>
        <dbReference type="ChEBI" id="CHEBI:60240"/>
    </ligand>
</feature>
<dbReference type="GO" id="GO:0043137">
    <property type="term" value="P:DNA replication, removal of RNA primer"/>
    <property type="evidence" value="ECO:0007669"/>
    <property type="project" value="TreeGrafter"/>
</dbReference>
<name>F2UII9_SALR5</name>
<organism evidence="13">
    <name type="scientific">Salpingoeca rosetta (strain ATCC 50818 / BSB-021)</name>
    <dbReference type="NCBI Taxonomy" id="946362"/>
    <lineage>
        <taxon>Eukaryota</taxon>
        <taxon>Choanoflagellata</taxon>
        <taxon>Craspedida</taxon>
        <taxon>Salpingoecidae</taxon>
        <taxon>Salpingoeca</taxon>
    </lineage>
</organism>
<evidence type="ECO:0000313" key="13">
    <source>
        <dbReference type="Proteomes" id="UP000007799"/>
    </source>
</evidence>
<keyword evidence="6 8" id="KW-0255">Endonuclease</keyword>
<evidence type="ECO:0000256" key="7">
    <source>
        <dbReference type="ARBA" id="ARBA00022801"/>
    </source>
</evidence>
<dbReference type="InterPro" id="IPR001352">
    <property type="entry name" value="RNase_HII/HIII"/>
</dbReference>
<accession>F2UII9</accession>
<dbReference type="GO" id="GO:0046872">
    <property type="term" value="F:metal ion binding"/>
    <property type="evidence" value="ECO:0007669"/>
    <property type="project" value="UniProtKB-KW"/>
</dbReference>
<dbReference type="Gene3D" id="1.10.10.460">
    <property type="entry name" value="Ribonuclease hii. Domain 2"/>
    <property type="match status" value="1"/>
</dbReference>
<dbReference type="FunFam" id="1.10.10.460:FF:000001">
    <property type="entry name" value="Ribonuclease"/>
    <property type="match status" value="1"/>
</dbReference>
<feature type="binding site" evidence="8">
    <location>
        <position position="241"/>
    </location>
    <ligand>
        <name>a divalent metal cation</name>
        <dbReference type="ChEBI" id="CHEBI:60240"/>
    </ligand>
</feature>
<comment type="function">
    <text evidence="9">Endonuclease that specifically degrades the RNA of RNA-DNA hybrids.</text>
</comment>
<dbReference type="SUPFAM" id="SSF53098">
    <property type="entry name" value="Ribonuclease H-like"/>
    <property type="match status" value="1"/>
</dbReference>
<feature type="region of interest" description="Disordered" evidence="10">
    <location>
        <begin position="1"/>
        <end position="80"/>
    </location>
</feature>
<dbReference type="GO" id="GO:0004523">
    <property type="term" value="F:RNA-DNA hybrid ribonuclease activity"/>
    <property type="evidence" value="ECO:0007669"/>
    <property type="project" value="UniProtKB-UniRule"/>
</dbReference>
<dbReference type="PROSITE" id="PS51975">
    <property type="entry name" value="RNASE_H_2"/>
    <property type="match status" value="1"/>
</dbReference>
<comment type="cofactor">
    <cofactor evidence="2">
        <name>Mg(2+)</name>
        <dbReference type="ChEBI" id="CHEBI:18420"/>
    </cofactor>
</comment>
<dbReference type="InterPro" id="IPR036397">
    <property type="entry name" value="RNaseH_sf"/>
</dbReference>
<evidence type="ECO:0000256" key="8">
    <source>
        <dbReference type="PROSITE-ProRule" id="PRU01319"/>
    </source>
</evidence>
<dbReference type="OrthoDB" id="7462577at2759"/>
<dbReference type="InParanoid" id="F2UII9"/>
<dbReference type="FunFam" id="3.30.420.10:FF:000016">
    <property type="entry name" value="Ribonuclease"/>
    <property type="match status" value="1"/>
</dbReference>
<dbReference type="AlphaFoldDB" id="F2UII9"/>
<feature type="region of interest" description="Disordered" evidence="10">
    <location>
        <begin position="359"/>
        <end position="385"/>
    </location>
</feature>
<dbReference type="GO" id="GO:0032299">
    <property type="term" value="C:ribonuclease H2 complex"/>
    <property type="evidence" value="ECO:0007669"/>
    <property type="project" value="TreeGrafter"/>
</dbReference>
<dbReference type="CDD" id="cd07181">
    <property type="entry name" value="RNase_HII_eukaryota_like"/>
    <property type="match status" value="1"/>
</dbReference>
<evidence type="ECO:0000259" key="11">
    <source>
        <dbReference type="PROSITE" id="PS51975"/>
    </source>
</evidence>
<evidence type="ECO:0000256" key="2">
    <source>
        <dbReference type="ARBA" id="ARBA00001946"/>
    </source>
</evidence>
<dbReference type="PANTHER" id="PTHR10954">
    <property type="entry name" value="RIBONUCLEASE H2 SUBUNIT A"/>
    <property type="match status" value="1"/>
</dbReference>
<dbReference type="EC" id="3.1.26.4" evidence="9"/>
<dbReference type="GO" id="GO:0006298">
    <property type="term" value="P:mismatch repair"/>
    <property type="evidence" value="ECO:0007669"/>
    <property type="project" value="TreeGrafter"/>
</dbReference>
<evidence type="ECO:0000313" key="12">
    <source>
        <dbReference type="EMBL" id="EGD77038.1"/>
    </source>
</evidence>
<dbReference type="InterPro" id="IPR023160">
    <property type="entry name" value="RNase_HII_hlx-loop-hlx_cap_dom"/>
</dbReference>
<keyword evidence="4 8" id="KW-0540">Nuclease</keyword>
<sequence>MNGNGREEADAAGENHQDEADAMAILFEDEQEADVSPVGVRTRSRTRRKQDQAEGIVQVEEDEEEEEEGEGDEVVDDGDEVVVTETTDPDGMHHIDVKVHKHATATNRDSVIIECDIPEVCKQKPCILGVDEAGRGPVCGPMVYGVAFAPKPMEKTLKNMGFTDSKVVKEEERERLFTEMKSGSLHGKMGWKVHSLSPNTISTGMLARQKYSLNELSHDTCIGLIRRCLDQGVNLEAVYVDTVGPDTVYQAKLQGIFPQLKITVSKKADSKYVIVSAASICAKVVRDHVLSAWRHPERIGANTEYGCGYPSDPKTKAWLRANIDKVFGFPSVVRFSWQTAQTLLDKHAAAVTWEDDDDDEEGTAMSFSSNNRGGANPTKRSKMQQTTLFGELSATKRKFMKSHVFYRQAGLCTTEEFGKNV</sequence>
<dbReference type="PANTHER" id="PTHR10954:SF7">
    <property type="entry name" value="RIBONUCLEASE H2 SUBUNIT A"/>
    <property type="match status" value="1"/>
</dbReference>
<dbReference type="GO" id="GO:0003723">
    <property type="term" value="F:RNA binding"/>
    <property type="evidence" value="ECO:0007669"/>
    <property type="project" value="UniProtKB-UniRule"/>
</dbReference>
<evidence type="ECO:0000256" key="10">
    <source>
        <dbReference type="SAM" id="MobiDB-lite"/>
    </source>
</evidence>
<evidence type="ECO:0000256" key="6">
    <source>
        <dbReference type="ARBA" id="ARBA00022759"/>
    </source>
</evidence>
<dbReference type="InterPro" id="IPR004649">
    <property type="entry name" value="RNase_H2_suA"/>
</dbReference>
<dbReference type="Proteomes" id="UP000007799">
    <property type="component" value="Unassembled WGS sequence"/>
</dbReference>
<dbReference type="FunCoup" id="F2UII9">
    <property type="interactions" value="1040"/>
</dbReference>
<keyword evidence="13" id="KW-1185">Reference proteome</keyword>
<dbReference type="RefSeq" id="XP_004990878.1">
    <property type="nucleotide sequence ID" value="XM_004990821.1"/>
</dbReference>
<gene>
    <name evidence="12" type="ORF">PTSG_07379</name>
</gene>
<proteinExistence type="inferred from homology"/>
<evidence type="ECO:0000256" key="9">
    <source>
        <dbReference type="RuleBase" id="RU003515"/>
    </source>
</evidence>
<dbReference type="eggNOG" id="KOG2299">
    <property type="taxonomic scope" value="Eukaryota"/>
</dbReference>
<reference evidence="12" key="1">
    <citation type="submission" date="2009-08" db="EMBL/GenBank/DDBJ databases">
        <title>Annotation of Salpingoeca rosetta.</title>
        <authorList>
            <consortium name="The Broad Institute Genome Sequencing Platform"/>
            <person name="Russ C."/>
            <person name="Cuomo C."/>
            <person name="Burger G."/>
            <person name="Gray M.W."/>
            <person name="Holland P.W.H."/>
            <person name="King N."/>
            <person name="Lang F.B.F."/>
            <person name="Roger A.J."/>
            <person name="Ruiz-Trillo I."/>
            <person name="Young S.K."/>
            <person name="Zeng Q."/>
            <person name="Gargeya S."/>
            <person name="Alvarado L."/>
            <person name="Berlin A."/>
            <person name="Chapman S.B."/>
            <person name="Chen Z."/>
            <person name="Freedman E."/>
            <person name="Gellesch M."/>
            <person name="Goldberg J."/>
            <person name="Griggs A."/>
            <person name="Gujja S."/>
            <person name="Heilman E."/>
            <person name="Heiman D."/>
            <person name="Howarth C."/>
            <person name="Mehta T."/>
            <person name="Neiman D."/>
            <person name="Pearson M."/>
            <person name="Roberts A."/>
            <person name="Saif S."/>
            <person name="Shea T."/>
            <person name="Shenoy N."/>
            <person name="Sisk P."/>
            <person name="Stolte C."/>
            <person name="Sykes S."/>
            <person name="White J."/>
            <person name="Yandava C."/>
            <person name="Haas B."/>
            <person name="Nusbaum C."/>
            <person name="Birren B."/>
        </authorList>
    </citation>
    <scope>NUCLEOTIDE SEQUENCE [LARGE SCALE GENOMIC DNA]</scope>
    <source>
        <strain evidence="12">ATCC 50818</strain>
    </source>
</reference>
<dbReference type="InterPro" id="IPR024567">
    <property type="entry name" value="RNase_HII/HIII_dom"/>
</dbReference>
<comment type="cofactor">
    <cofactor evidence="8">
        <name>Mn(2+)</name>
        <dbReference type="ChEBI" id="CHEBI:29035"/>
    </cofactor>
    <cofactor evidence="8">
        <name>Mg(2+)</name>
        <dbReference type="ChEBI" id="CHEBI:18420"/>
    </cofactor>
    <text evidence="8">Manganese or magnesium. Binds 1 divalent metal ion per monomer in the absence of substrate. May bind a second metal ion after substrate binding.</text>
</comment>
<dbReference type="Pfam" id="PF01351">
    <property type="entry name" value="RNase_HII"/>
    <property type="match status" value="1"/>
</dbReference>
<keyword evidence="5 8" id="KW-0479">Metal-binding</keyword>
<feature type="compositionally biased region" description="Basic and acidic residues" evidence="10">
    <location>
        <begin position="1"/>
        <end position="19"/>
    </location>
</feature>
<feature type="compositionally biased region" description="Acidic residues" evidence="10">
    <location>
        <begin position="59"/>
        <end position="80"/>
    </location>
</feature>
<dbReference type="STRING" id="946362.F2UII9"/>
<feature type="domain" description="RNase H type-2" evidence="11">
    <location>
        <begin position="125"/>
        <end position="349"/>
    </location>
</feature>
<evidence type="ECO:0000256" key="4">
    <source>
        <dbReference type="ARBA" id="ARBA00022722"/>
    </source>
</evidence>
<keyword evidence="7 8" id="KW-0378">Hydrolase</keyword>
<dbReference type="Gene3D" id="3.30.420.10">
    <property type="entry name" value="Ribonuclease H-like superfamily/Ribonuclease H"/>
    <property type="match status" value="1"/>
</dbReference>
<dbReference type="KEGG" id="sre:PTSG_07379"/>
<comment type="similarity">
    <text evidence="3">Belongs to the RNase HII family. Eukaryotic subfamily.</text>
</comment>
<dbReference type="EMBL" id="GL832976">
    <property type="protein sequence ID" value="EGD77038.1"/>
    <property type="molecule type" value="Genomic_DNA"/>
</dbReference>
<dbReference type="NCBIfam" id="TIGR00729">
    <property type="entry name" value="ribonuclease HII"/>
    <property type="match status" value="1"/>
</dbReference>
<comment type="catalytic activity">
    <reaction evidence="1 8 9">
        <text>Endonucleolytic cleavage to 5'-phosphomonoester.</text>
        <dbReference type="EC" id="3.1.26.4"/>
    </reaction>
</comment>
<evidence type="ECO:0000256" key="5">
    <source>
        <dbReference type="ARBA" id="ARBA00022723"/>
    </source>
</evidence>
<dbReference type="GeneID" id="16071441"/>
<evidence type="ECO:0000256" key="3">
    <source>
        <dbReference type="ARBA" id="ARBA00007058"/>
    </source>
</evidence>
<protein>
    <recommendedName>
        <fullName evidence="9">Ribonuclease</fullName>
        <ecNumber evidence="9">3.1.26.4</ecNumber>
    </recommendedName>
</protein>